<protein>
    <submittedName>
        <fullName evidence="2">Ankyrin repeat-containing protein ITN1-like</fullName>
    </submittedName>
</protein>
<gene>
    <name evidence="2" type="primary">LOC108982546</name>
</gene>
<dbReference type="RefSeq" id="XP_018809501.1">
    <property type="nucleotide sequence ID" value="XM_018953956.1"/>
</dbReference>
<sequence length="630" mass="71610">MRALSIFKEHLKIKKIIETIARSGLGMEGFYSAPSSPEPEHYWDAATSLDQELSSSEDAENEANERTRRFHFLDTSVRLYQAALKGDWSAAKDVFDKYPDAITYPITRQKDTVLHIAAAAKRTDFVKELVKLMNPSDLEIKNKQNHTAICFATASGIVAIAEEMVNKNNELPLIRVSNGSITPLYMAALQGRRNMVAYLDSVTAFERLTPLERIDILVASISSDLYDIALKILKRDPALATMENTYGKIALQELAKKPYAIGSKSQLSVWERCLNSWPFRGIYSKALMRIIAHQLVDLLWENFRQLPQKKFRKLVHDHSSFLFDAARSGNVEFLIILIRSYPDLIWSVDQNKRSIFHLAIKYRQENVFNLIYELGAIKDIIALYTDQNNNNMLHLAAEIAPDIPNRLNIVSGAALNMQRELLWFKEIETIVQPSYTKKVNLDLKKNPRELFTITHEHLQKEGEKWMKDTANYGMLVAALIATVVFTAAFAVPGGNNQELGIPILLRSNWFLAFFISDAIALLSSSTSILIFSSILTSRYAEKDFLHSLPARLLLGLTTLFISIASMVVAFSATCFLVYDSEIASVPIIIISLACIPVTMFFILHYRLWADIFRSTYGSRFLFRPRERRLF</sequence>
<dbReference type="Pfam" id="PF12796">
    <property type="entry name" value="Ank_2"/>
    <property type="match status" value="1"/>
</dbReference>
<dbReference type="PANTHER" id="PTHR24177:SF292">
    <property type="entry name" value="ANKYRIN REPEAT FAMILY PROTEIN-RELATED"/>
    <property type="match status" value="1"/>
</dbReference>
<dbReference type="GeneID" id="108982546"/>
<evidence type="ECO:0000313" key="1">
    <source>
        <dbReference type="Proteomes" id="UP000235220"/>
    </source>
</evidence>
<dbReference type="InterPro" id="IPR026961">
    <property type="entry name" value="PGG_dom"/>
</dbReference>
<keyword evidence="1" id="KW-1185">Reference proteome</keyword>
<accession>A0A2I4DQS4</accession>
<dbReference type="GO" id="GO:0016020">
    <property type="term" value="C:membrane"/>
    <property type="evidence" value="ECO:0000318"/>
    <property type="project" value="GO_Central"/>
</dbReference>
<dbReference type="PANTHER" id="PTHR24177">
    <property type="entry name" value="CASKIN"/>
    <property type="match status" value="1"/>
</dbReference>
<dbReference type="InterPro" id="IPR036770">
    <property type="entry name" value="Ankyrin_rpt-contain_sf"/>
</dbReference>
<dbReference type="KEGG" id="jre:108982546"/>
<dbReference type="SUPFAM" id="SSF140860">
    <property type="entry name" value="Pseudo ankyrin repeat-like"/>
    <property type="match status" value="1"/>
</dbReference>
<dbReference type="STRING" id="51240.A0A2I4DQS4"/>
<dbReference type="SMART" id="SM00248">
    <property type="entry name" value="ANK"/>
    <property type="match status" value="5"/>
</dbReference>
<dbReference type="Gramene" id="Jr04_08770_p1">
    <property type="protein sequence ID" value="cds.Jr04_08770_p1"/>
    <property type="gene ID" value="Jr04_08770"/>
</dbReference>
<dbReference type="OrthoDB" id="1921232at2759"/>
<proteinExistence type="predicted"/>
<dbReference type="Gene3D" id="1.25.40.20">
    <property type="entry name" value="Ankyrin repeat-containing domain"/>
    <property type="match status" value="1"/>
</dbReference>
<dbReference type="SUPFAM" id="SSF48403">
    <property type="entry name" value="Ankyrin repeat"/>
    <property type="match status" value="1"/>
</dbReference>
<name>A0A2I4DQS4_JUGRE</name>
<reference evidence="2" key="1">
    <citation type="submission" date="2025-08" db="UniProtKB">
        <authorList>
            <consortium name="RefSeq"/>
        </authorList>
    </citation>
    <scope>IDENTIFICATION</scope>
    <source>
        <tissue evidence="2">Leaves</tissue>
    </source>
</reference>
<dbReference type="AlphaFoldDB" id="A0A2I4DQS4"/>
<organism evidence="1 2">
    <name type="scientific">Juglans regia</name>
    <name type="common">English walnut</name>
    <dbReference type="NCBI Taxonomy" id="51240"/>
    <lineage>
        <taxon>Eukaryota</taxon>
        <taxon>Viridiplantae</taxon>
        <taxon>Streptophyta</taxon>
        <taxon>Embryophyta</taxon>
        <taxon>Tracheophyta</taxon>
        <taxon>Spermatophyta</taxon>
        <taxon>Magnoliopsida</taxon>
        <taxon>eudicotyledons</taxon>
        <taxon>Gunneridae</taxon>
        <taxon>Pentapetalae</taxon>
        <taxon>rosids</taxon>
        <taxon>fabids</taxon>
        <taxon>Fagales</taxon>
        <taxon>Juglandaceae</taxon>
        <taxon>Juglans</taxon>
    </lineage>
</organism>
<evidence type="ECO:0000313" key="2">
    <source>
        <dbReference type="RefSeq" id="XP_018809501.1"/>
    </source>
</evidence>
<dbReference type="Proteomes" id="UP000235220">
    <property type="component" value="Chromosome 4"/>
</dbReference>
<dbReference type="InterPro" id="IPR002110">
    <property type="entry name" value="Ankyrin_rpt"/>
</dbReference>
<dbReference type="Pfam" id="PF13962">
    <property type="entry name" value="PGG"/>
    <property type="match status" value="1"/>
</dbReference>